<reference evidence="6" key="1">
    <citation type="submission" date="2025-08" db="UniProtKB">
        <authorList>
            <consortium name="Ensembl"/>
        </authorList>
    </citation>
    <scope>IDENTIFICATION</scope>
    <source>
        <strain evidence="6">broiler</strain>
    </source>
</reference>
<dbReference type="Gene3D" id="3.40.50.150">
    <property type="entry name" value="Vaccinia Virus protein VP39"/>
    <property type="match status" value="1"/>
</dbReference>
<evidence type="ECO:0000313" key="7">
    <source>
        <dbReference type="Proteomes" id="UP000000539"/>
    </source>
</evidence>
<dbReference type="AlphaFoldDB" id="A0A8V0X3S5"/>
<evidence type="ECO:0000313" key="6">
    <source>
        <dbReference type="Ensembl" id="ENSGALP00010002502.1"/>
    </source>
</evidence>
<dbReference type="Pfam" id="PF01728">
    <property type="entry name" value="FtsJ"/>
    <property type="match status" value="1"/>
</dbReference>
<keyword evidence="7" id="KW-1185">Reference proteome</keyword>
<evidence type="ECO:0000259" key="5">
    <source>
        <dbReference type="Pfam" id="PF01728"/>
    </source>
</evidence>
<dbReference type="SUPFAM" id="SSF53335">
    <property type="entry name" value="S-adenosyl-L-methionine-dependent methyltransferases"/>
    <property type="match status" value="1"/>
</dbReference>
<dbReference type="PANTHER" id="PTHR10920:SF12">
    <property type="entry name" value="TRNA (CYTIDINE(32)_GUANOSINE(34)-2'-O)-METHYLTRANSFERASE-RELATED"/>
    <property type="match status" value="1"/>
</dbReference>
<keyword evidence="2" id="KW-0808">Transferase</keyword>
<evidence type="ECO:0000256" key="3">
    <source>
        <dbReference type="ARBA" id="ARBA00022691"/>
    </source>
</evidence>
<gene>
    <name evidence="6" type="primary">FTSJ1</name>
</gene>
<dbReference type="InterPro" id="IPR002877">
    <property type="entry name" value="RNA_MeTrfase_FtsJ_dom"/>
</dbReference>
<evidence type="ECO:0000256" key="4">
    <source>
        <dbReference type="SAM" id="MobiDB-lite"/>
    </source>
</evidence>
<evidence type="ECO:0000256" key="1">
    <source>
        <dbReference type="ARBA" id="ARBA00022603"/>
    </source>
</evidence>
<feature type="compositionally biased region" description="Low complexity" evidence="4">
    <location>
        <begin position="31"/>
        <end position="42"/>
    </location>
</feature>
<sequence length="141" mass="14906">HRLRLRACAQRRNSPESAARAHFALSLPLSRLRSSPPSSDRPQIFSPASSGPFASVHRSGALRGTPEDPVQVVAVDLQAMAPLPGVVQIQGDITKVSTAQEIQRHFSGRPADLVVCDGAPDGEFYLGGAGVCVKIEFGGSH</sequence>
<dbReference type="InterPro" id="IPR050082">
    <property type="entry name" value="RNA_methyltr_RlmE"/>
</dbReference>
<dbReference type="OrthoDB" id="289250at2759"/>
<protein>
    <submittedName>
        <fullName evidence="6">FtsJ RNA 2'-O-methyltransferase 1</fullName>
    </submittedName>
</protein>
<dbReference type="Proteomes" id="UP000000539">
    <property type="component" value="Unassembled WGS sequence"/>
</dbReference>
<accession>A0A8V0X3S5</accession>
<dbReference type="GO" id="GO:0032259">
    <property type="term" value="P:methylation"/>
    <property type="evidence" value="ECO:0007669"/>
    <property type="project" value="UniProtKB-KW"/>
</dbReference>
<feature type="domain" description="Ribosomal RNA methyltransferase FtsJ" evidence="5">
    <location>
        <begin position="70"/>
        <end position="121"/>
    </location>
</feature>
<name>A0A8V0X3S5_CHICK</name>
<organism evidence="6 7">
    <name type="scientific">Gallus gallus</name>
    <name type="common">Chicken</name>
    <dbReference type="NCBI Taxonomy" id="9031"/>
    <lineage>
        <taxon>Eukaryota</taxon>
        <taxon>Metazoa</taxon>
        <taxon>Chordata</taxon>
        <taxon>Craniata</taxon>
        <taxon>Vertebrata</taxon>
        <taxon>Euteleostomi</taxon>
        <taxon>Archelosauria</taxon>
        <taxon>Archosauria</taxon>
        <taxon>Dinosauria</taxon>
        <taxon>Saurischia</taxon>
        <taxon>Theropoda</taxon>
        <taxon>Coelurosauria</taxon>
        <taxon>Aves</taxon>
        <taxon>Neognathae</taxon>
        <taxon>Galloanserae</taxon>
        <taxon>Galliformes</taxon>
        <taxon>Phasianidae</taxon>
        <taxon>Phasianinae</taxon>
        <taxon>Gallus</taxon>
    </lineage>
</organism>
<dbReference type="GO" id="GO:0008168">
    <property type="term" value="F:methyltransferase activity"/>
    <property type="evidence" value="ECO:0007669"/>
    <property type="project" value="UniProtKB-KW"/>
</dbReference>
<reference evidence="6" key="2">
    <citation type="submission" date="2025-09" db="UniProtKB">
        <authorList>
            <consortium name="Ensembl"/>
        </authorList>
    </citation>
    <scope>IDENTIFICATION</scope>
    <source>
        <strain evidence="6">broiler</strain>
    </source>
</reference>
<keyword evidence="3" id="KW-0949">S-adenosyl-L-methionine</keyword>
<dbReference type="GeneTree" id="ENSGT00730000111146"/>
<proteinExistence type="predicted"/>
<evidence type="ECO:0000256" key="2">
    <source>
        <dbReference type="ARBA" id="ARBA00022679"/>
    </source>
</evidence>
<dbReference type="Ensembl" id="ENSGALT00010004206.1">
    <property type="protein sequence ID" value="ENSGALP00010002502.1"/>
    <property type="gene ID" value="ENSGALG00010001853.1"/>
</dbReference>
<dbReference type="InterPro" id="IPR029063">
    <property type="entry name" value="SAM-dependent_MTases_sf"/>
</dbReference>
<keyword evidence="1" id="KW-0489">Methyltransferase</keyword>
<dbReference type="PANTHER" id="PTHR10920">
    <property type="entry name" value="RIBOSOMAL RNA METHYLTRANSFERASE"/>
    <property type="match status" value="1"/>
</dbReference>
<feature type="region of interest" description="Disordered" evidence="4">
    <location>
        <begin position="31"/>
        <end position="67"/>
    </location>
</feature>